<keyword evidence="6" id="KW-1133">Transmembrane helix</keyword>
<dbReference type="Proteomes" id="UP000886595">
    <property type="component" value="Unassembled WGS sequence"/>
</dbReference>
<dbReference type="PROSITE" id="PS50920">
    <property type="entry name" value="SOLCAR"/>
    <property type="match status" value="1"/>
</dbReference>
<dbReference type="SUPFAM" id="SSF103506">
    <property type="entry name" value="Mitochondrial carrier"/>
    <property type="match status" value="1"/>
</dbReference>
<organism evidence="11 12">
    <name type="scientific">Brassica carinata</name>
    <name type="common">Ethiopian mustard</name>
    <name type="synonym">Abyssinian cabbage</name>
    <dbReference type="NCBI Taxonomy" id="52824"/>
    <lineage>
        <taxon>Eukaryota</taxon>
        <taxon>Viridiplantae</taxon>
        <taxon>Streptophyta</taxon>
        <taxon>Embryophyta</taxon>
        <taxon>Tracheophyta</taxon>
        <taxon>Spermatophyta</taxon>
        <taxon>Magnoliopsida</taxon>
        <taxon>eudicotyledons</taxon>
        <taxon>Gunneridae</taxon>
        <taxon>Pentapetalae</taxon>
        <taxon>rosids</taxon>
        <taxon>malvids</taxon>
        <taxon>Brassicales</taxon>
        <taxon>Brassicaceae</taxon>
        <taxon>Brassiceae</taxon>
        <taxon>Brassica</taxon>
    </lineage>
</organism>
<dbReference type="PANTHER" id="PTHR45624:SF36">
    <property type="entry name" value="S-ADENOSYLMETHIONINE CARRIER 2, CHLOROPLASTIC-RELATED"/>
    <property type="match status" value="1"/>
</dbReference>
<name>A0A8X7W7V6_BRACI</name>
<keyword evidence="5" id="KW-0677">Repeat</keyword>
<evidence type="ECO:0000256" key="2">
    <source>
        <dbReference type="ARBA" id="ARBA00006375"/>
    </source>
</evidence>
<dbReference type="InterPro" id="IPR050567">
    <property type="entry name" value="Mitochondrial_Carrier"/>
</dbReference>
<accession>A0A8X7W7V6</accession>
<evidence type="ECO:0000256" key="7">
    <source>
        <dbReference type="ARBA" id="ARBA00023128"/>
    </source>
</evidence>
<evidence type="ECO:0000313" key="12">
    <source>
        <dbReference type="Proteomes" id="UP000886595"/>
    </source>
</evidence>
<dbReference type="PANTHER" id="PTHR45624">
    <property type="entry name" value="MITOCHONDRIAL BASIC AMINO ACIDS TRANSPORTER-RELATED"/>
    <property type="match status" value="1"/>
</dbReference>
<reference evidence="11 12" key="1">
    <citation type="submission" date="2020-02" db="EMBL/GenBank/DDBJ databases">
        <authorList>
            <person name="Ma Q."/>
            <person name="Huang Y."/>
            <person name="Song X."/>
            <person name="Pei D."/>
        </authorList>
    </citation>
    <scope>NUCLEOTIDE SEQUENCE [LARGE SCALE GENOMIC DNA]</scope>
    <source>
        <strain evidence="11">Sxm20200214</strain>
        <tissue evidence="11">Leaf</tissue>
    </source>
</reference>
<proteinExistence type="inferred from homology"/>
<dbReference type="GO" id="GO:0022857">
    <property type="term" value="F:transmembrane transporter activity"/>
    <property type="evidence" value="ECO:0007669"/>
    <property type="project" value="TreeGrafter"/>
</dbReference>
<dbReference type="Pfam" id="PF00153">
    <property type="entry name" value="Mito_carr"/>
    <property type="match status" value="2"/>
</dbReference>
<evidence type="ECO:0000256" key="8">
    <source>
        <dbReference type="ARBA" id="ARBA00023136"/>
    </source>
</evidence>
<comment type="subcellular location">
    <subcellularLocation>
        <location evidence="1">Mitochondrion membrane</location>
        <topology evidence="1">Multi-pass membrane protein</topology>
    </subcellularLocation>
</comment>
<keyword evidence="4 9" id="KW-0812">Transmembrane</keyword>
<sequence>MRDGIFQSYLALGGPACTGVEDEVYVYLNLQKNSGETRVLVRNSNRGSSLFFIHQEMDKLLENHQFATHAIAASASVSLGTALAYPLDTIKTIIQVGSGPTKKLTPSQVVNRVLRVSGYSGLYSGLGWLTLGRISGVGARFGVYEILTAFYKDGRHGNYVQVSEAVLAGMVGGAAETVMTSPFELIKVRQQVTAASRATHATTSAAETAPVVSPMITKLLRRYALDTKSLTQTVSLLSVLNHKHPNMAAALQEYPWMMTGTGNPPSAMDVKRPLDVASLEGVRALWRNLRSGLIRDCVYGGVFFGTWQFLHEAMIGWKAVGMNPLPSSEEEVGPLSPVAVSIAAGLSGAVAAAASHSFDTARTRAQCVILPKYIAKERKFLKWNKPGKRLERWTGIHPTDRTLLFRGIGTRMARSAVASTVIVGSYYLAVDLLVPK</sequence>
<evidence type="ECO:0000256" key="10">
    <source>
        <dbReference type="RuleBase" id="RU000488"/>
    </source>
</evidence>
<dbReference type="EMBL" id="JAAMPC010000002">
    <property type="protein sequence ID" value="KAG2325116.1"/>
    <property type="molecule type" value="Genomic_DNA"/>
</dbReference>
<evidence type="ECO:0000256" key="3">
    <source>
        <dbReference type="ARBA" id="ARBA00022448"/>
    </source>
</evidence>
<dbReference type="Gene3D" id="1.50.40.10">
    <property type="entry name" value="Mitochondrial carrier domain"/>
    <property type="match status" value="2"/>
</dbReference>
<evidence type="ECO:0000256" key="1">
    <source>
        <dbReference type="ARBA" id="ARBA00004225"/>
    </source>
</evidence>
<keyword evidence="3 10" id="KW-0813">Transport</keyword>
<gene>
    <name evidence="11" type="ORF">Bca52824_007844</name>
</gene>
<feature type="repeat" description="Solcar" evidence="9">
    <location>
        <begin position="64"/>
        <end position="150"/>
    </location>
</feature>
<dbReference type="InterPro" id="IPR018108">
    <property type="entry name" value="MCP_transmembrane"/>
</dbReference>
<evidence type="ECO:0000313" key="11">
    <source>
        <dbReference type="EMBL" id="KAG2325116.1"/>
    </source>
</evidence>
<comment type="similarity">
    <text evidence="2 10">Belongs to the mitochondrial carrier (TC 2.A.29) family.</text>
</comment>
<keyword evidence="8 9" id="KW-0472">Membrane</keyword>
<evidence type="ECO:0000256" key="4">
    <source>
        <dbReference type="ARBA" id="ARBA00022692"/>
    </source>
</evidence>
<comment type="caution">
    <text evidence="11">The sequence shown here is derived from an EMBL/GenBank/DDBJ whole genome shotgun (WGS) entry which is preliminary data.</text>
</comment>
<dbReference type="OrthoDB" id="44467at2759"/>
<dbReference type="InterPro" id="IPR023395">
    <property type="entry name" value="MCP_dom_sf"/>
</dbReference>
<evidence type="ECO:0000256" key="9">
    <source>
        <dbReference type="PROSITE-ProRule" id="PRU00282"/>
    </source>
</evidence>
<keyword evidence="7" id="KW-0496">Mitochondrion</keyword>
<protein>
    <submittedName>
        <fullName evidence="11">Uncharacterized protein</fullName>
    </submittedName>
</protein>
<dbReference type="AlphaFoldDB" id="A0A8X7W7V6"/>
<dbReference type="GO" id="GO:0031966">
    <property type="term" value="C:mitochondrial membrane"/>
    <property type="evidence" value="ECO:0007669"/>
    <property type="project" value="UniProtKB-SubCell"/>
</dbReference>
<evidence type="ECO:0000256" key="5">
    <source>
        <dbReference type="ARBA" id="ARBA00022737"/>
    </source>
</evidence>
<evidence type="ECO:0000256" key="6">
    <source>
        <dbReference type="ARBA" id="ARBA00022989"/>
    </source>
</evidence>
<keyword evidence="12" id="KW-1185">Reference proteome</keyword>